<gene>
    <name evidence="4" type="ORF">DEX24_03925</name>
</gene>
<dbReference type="CDD" id="cd05379">
    <property type="entry name" value="CAP_bacterial"/>
    <property type="match status" value="1"/>
</dbReference>
<dbReference type="Gene3D" id="3.40.33.10">
    <property type="entry name" value="CAP"/>
    <property type="match status" value="1"/>
</dbReference>
<dbReference type="Pfam" id="PF14504">
    <property type="entry name" value="CAP_assoc_N"/>
    <property type="match status" value="1"/>
</dbReference>
<protein>
    <recommendedName>
        <fullName evidence="6">Serine protease</fullName>
    </recommendedName>
</protein>
<dbReference type="PANTHER" id="PTHR31157:SF1">
    <property type="entry name" value="SCP DOMAIN-CONTAINING PROTEIN"/>
    <property type="match status" value="1"/>
</dbReference>
<dbReference type="Proteomes" id="UP000245938">
    <property type="component" value="Unassembled WGS sequence"/>
</dbReference>
<comment type="caution">
    <text evidence="4">The sequence shown here is derived from an EMBL/GenBank/DDBJ whole genome shotgun (WGS) entry which is preliminary data.</text>
</comment>
<proteinExistence type="predicted"/>
<dbReference type="SUPFAM" id="SSF55797">
    <property type="entry name" value="PR-1-like"/>
    <property type="match status" value="1"/>
</dbReference>
<feature type="domain" description="CAP-associated" evidence="3">
    <location>
        <begin position="128"/>
        <end position="187"/>
    </location>
</feature>
<dbReference type="InterPro" id="IPR029410">
    <property type="entry name" value="CAP_assoc"/>
</dbReference>
<reference evidence="4 5" key="1">
    <citation type="submission" date="2018-05" db="EMBL/GenBank/DDBJ databases">
        <title>Kurthia sibirica genome sequence.</title>
        <authorList>
            <person name="Maclea K.S."/>
            <person name="Goen A.E."/>
        </authorList>
    </citation>
    <scope>NUCLEOTIDE SEQUENCE [LARGE SCALE GENOMIC DNA]</scope>
    <source>
        <strain evidence="4 5">ATCC 49154</strain>
    </source>
</reference>
<accession>A0A2U3APL1</accession>
<keyword evidence="5" id="KW-1185">Reference proteome</keyword>
<feature type="domain" description="SCP" evidence="2">
    <location>
        <begin position="207"/>
        <end position="323"/>
    </location>
</feature>
<feature type="coiled-coil region" evidence="1">
    <location>
        <begin position="31"/>
        <end position="58"/>
    </location>
</feature>
<dbReference type="RefSeq" id="WP_109305092.1">
    <property type="nucleotide sequence ID" value="NZ_BJUF01000003.1"/>
</dbReference>
<dbReference type="Pfam" id="PF00188">
    <property type="entry name" value="CAP"/>
    <property type="match status" value="1"/>
</dbReference>
<evidence type="ECO:0000259" key="3">
    <source>
        <dbReference type="Pfam" id="PF14504"/>
    </source>
</evidence>
<dbReference type="InterPro" id="IPR035940">
    <property type="entry name" value="CAP_sf"/>
</dbReference>
<dbReference type="AlphaFoldDB" id="A0A2U3APL1"/>
<organism evidence="4 5">
    <name type="scientific">Kurthia sibirica</name>
    <dbReference type="NCBI Taxonomy" id="202750"/>
    <lineage>
        <taxon>Bacteria</taxon>
        <taxon>Bacillati</taxon>
        <taxon>Bacillota</taxon>
        <taxon>Bacilli</taxon>
        <taxon>Bacillales</taxon>
        <taxon>Caryophanaceae</taxon>
        <taxon>Kurthia</taxon>
    </lineage>
</organism>
<evidence type="ECO:0000256" key="1">
    <source>
        <dbReference type="SAM" id="Coils"/>
    </source>
</evidence>
<dbReference type="EMBL" id="QFVR01000003">
    <property type="protein sequence ID" value="PWI26488.1"/>
    <property type="molecule type" value="Genomic_DNA"/>
</dbReference>
<dbReference type="OrthoDB" id="9783944at2"/>
<dbReference type="InterPro" id="IPR014044">
    <property type="entry name" value="CAP_dom"/>
</dbReference>
<sequence length="327" mass="37705">MKKLFAWVLFFVIILGSYQFIRYTLSQPVVKETVETVKRNVDDKLENIEKKEQQKDKNIVLKDTTTKQIARFKNEYATSWAMTHTAYQAFTLQMPNNSGGYIAGEGRKLFATTIGKTTYEGIKKIHGEPIVDIVKGNTKYLTNNDKKKEMLLYELEGYYVTFFVDVHNANKLRAIQYIKKDVEQSKPGFYGVSSNDLRRGFEQLMIELMNQARVEHQLKPLKYDKGLTAQARAHSQEMVDHRYFAHEGLNGSTPESRMKAAGYVQENYYAENLAYGQYSAIFAHEGLMNSLGHRENILNKNLTNVGVGVAFDRENKPYFTINFYTPF</sequence>
<name>A0A2U3APL1_9BACL</name>
<evidence type="ECO:0000313" key="4">
    <source>
        <dbReference type="EMBL" id="PWI26488.1"/>
    </source>
</evidence>
<keyword evidence="1" id="KW-0175">Coiled coil</keyword>
<evidence type="ECO:0008006" key="6">
    <source>
        <dbReference type="Google" id="ProtNLM"/>
    </source>
</evidence>
<evidence type="ECO:0000313" key="5">
    <source>
        <dbReference type="Proteomes" id="UP000245938"/>
    </source>
</evidence>
<dbReference type="PANTHER" id="PTHR31157">
    <property type="entry name" value="SCP DOMAIN-CONTAINING PROTEIN"/>
    <property type="match status" value="1"/>
</dbReference>
<evidence type="ECO:0000259" key="2">
    <source>
        <dbReference type="Pfam" id="PF00188"/>
    </source>
</evidence>